<evidence type="ECO:0000256" key="2">
    <source>
        <dbReference type="ARBA" id="ARBA00022729"/>
    </source>
</evidence>
<dbReference type="Pfam" id="PF01547">
    <property type="entry name" value="SBP_bac_1"/>
    <property type="match status" value="1"/>
</dbReference>
<proteinExistence type="predicted"/>
<evidence type="ECO:0000256" key="4">
    <source>
        <dbReference type="ARBA" id="ARBA00023139"/>
    </source>
</evidence>
<keyword evidence="2 6" id="KW-0732">Signal</keyword>
<dbReference type="InterPro" id="IPR006059">
    <property type="entry name" value="SBP"/>
</dbReference>
<dbReference type="PANTHER" id="PTHR43649">
    <property type="entry name" value="ARABINOSE-BINDING PROTEIN-RELATED"/>
    <property type="match status" value="1"/>
</dbReference>
<accession>A0ABX7Y8K8</accession>
<reference evidence="7 8" key="1">
    <citation type="submission" date="2021-03" db="EMBL/GenBank/DDBJ databases">
        <title>Human Oral Microbial Genomes.</title>
        <authorList>
            <person name="Johnston C.D."/>
            <person name="Chen T."/>
            <person name="Dewhirst F.E."/>
        </authorList>
    </citation>
    <scope>NUCLEOTIDE SEQUENCE [LARGE SCALE GENOMIC DNA]</scope>
    <source>
        <strain evidence="7 8">DSMZ 100122</strain>
    </source>
</reference>
<keyword evidence="3" id="KW-0472">Membrane</keyword>
<protein>
    <submittedName>
        <fullName evidence="7">Extracellular solute-binding protein</fullName>
    </submittedName>
</protein>
<name>A0ABX7Y8K8_9ACTN</name>
<dbReference type="EMBL" id="CP072384">
    <property type="protein sequence ID" value="QUC09321.1"/>
    <property type="molecule type" value="Genomic_DNA"/>
</dbReference>
<keyword evidence="5" id="KW-0449">Lipoprotein</keyword>
<gene>
    <name evidence="7" type="ORF">J5A65_06300</name>
</gene>
<feature type="chain" id="PRO_5047467234" evidence="6">
    <location>
        <begin position="30"/>
        <end position="439"/>
    </location>
</feature>
<feature type="signal peptide" evidence="6">
    <location>
        <begin position="1"/>
        <end position="29"/>
    </location>
</feature>
<evidence type="ECO:0000313" key="7">
    <source>
        <dbReference type="EMBL" id="QUC09321.1"/>
    </source>
</evidence>
<evidence type="ECO:0000256" key="6">
    <source>
        <dbReference type="SAM" id="SignalP"/>
    </source>
</evidence>
<dbReference type="PROSITE" id="PS51257">
    <property type="entry name" value="PROKAR_LIPOPROTEIN"/>
    <property type="match status" value="1"/>
</dbReference>
<dbReference type="PANTHER" id="PTHR43649:SF33">
    <property type="entry name" value="POLYGALACTURONAN_RHAMNOGALACTURONAN-BINDING PROTEIN YTCQ"/>
    <property type="match status" value="1"/>
</dbReference>
<organism evidence="7 8">
    <name type="scientific">Arachnia rubra</name>
    <dbReference type="NCBI Taxonomy" id="1547448"/>
    <lineage>
        <taxon>Bacteria</taxon>
        <taxon>Bacillati</taxon>
        <taxon>Actinomycetota</taxon>
        <taxon>Actinomycetes</taxon>
        <taxon>Propionibacteriales</taxon>
        <taxon>Propionibacteriaceae</taxon>
        <taxon>Arachnia</taxon>
    </lineage>
</organism>
<dbReference type="InterPro" id="IPR050490">
    <property type="entry name" value="Bact_solute-bd_prot1"/>
</dbReference>
<evidence type="ECO:0000256" key="3">
    <source>
        <dbReference type="ARBA" id="ARBA00023136"/>
    </source>
</evidence>
<keyword evidence="1" id="KW-1003">Cell membrane</keyword>
<sequence>MRIKGLMGVASLVSAAVLALTSCSGGGSATESGSTSLSGEVIKLEYLHRLSDGQGMTPVAEIIKKWNDTHPNVQVIATRFSGKATEMAAKLEADVKAGTAPCLAQVAYGEAPGMFVKNLLEDVSAEAAKYKDDYTSSAYAQMSVGGKMVGLPQDTGPLVYLYNEAEFNALGIEVPKTFDELLEAAKKAAAQGKYILGFEPDEAGYGLSAQAAAAGAVWYSAVDNKWRVNTTGEESQAVATFWQEALDAKAALTHNRWSSEYEQALASGSLIGNIAPAWEIGSALDKLDGTAYEGQWRVAKLPTIGGAQMTGPDGGSGVAVMKGCGHKTEAMEFNNWLNTQVADLAARGLLPAAKDAVTTPEKTLRQFGNQDVYKVLSEAGDEISSQWSYIPGFPDVTPKMSEKAAEVAAGSAKVADILTVAGDASRQTLKDAGLPVADS</sequence>
<dbReference type="Gene3D" id="3.40.190.10">
    <property type="entry name" value="Periplasmic binding protein-like II"/>
    <property type="match status" value="1"/>
</dbReference>
<keyword evidence="8" id="KW-1185">Reference proteome</keyword>
<evidence type="ECO:0000256" key="1">
    <source>
        <dbReference type="ARBA" id="ARBA00022475"/>
    </source>
</evidence>
<keyword evidence="4" id="KW-0564">Palmitate</keyword>
<dbReference type="SUPFAM" id="SSF53850">
    <property type="entry name" value="Periplasmic binding protein-like II"/>
    <property type="match status" value="1"/>
</dbReference>
<dbReference type="Proteomes" id="UP000678513">
    <property type="component" value="Chromosome"/>
</dbReference>
<evidence type="ECO:0000313" key="8">
    <source>
        <dbReference type="Proteomes" id="UP000678513"/>
    </source>
</evidence>
<evidence type="ECO:0000256" key="5">
    <source>
        <dbReference type="ARBA" id="ARBA00023288"/>
    </source>
</evidence>